<gene>
    <name evidence="2" type="ORF">C1SCF055_LOCUS21934</name>
</gene>
<name>A0A9P1G0W3_9DINO</name>
<dbReference type="EMBL" id="CAMXCT030002064">
    <property type="protein sequence ID" value="CAL4782673.1"/>
    <property type="molecule type" value="Genomic_DNA"/>
</dbReference>
<dbReference type="EMBL" id="CAMXCT020002064">
    <property type="protein sequence ID" value="CAL1148736.1"/>
    <property type="molecule type" value="Genomic_DNA"/>
</dbReference>
<keyword evidence="4" id="KW-1185">Reference proteome</keyword>
<feature type="compositionally biased region" description="Basic and acidic residues" evidence="1">
    <location>
        <begin position="94"/>
        <end position="108"/>
    </location>
</feature>
<accession>A0A9P1G0W3</accession>
<evidence type="ECO:0000256" key="1">
    <source>
        <dbReference type="SAM" id="MobiDB-lite"/>
    </source>
</evidence>
<reference evidence="2" key="1">
    <citation type="submission" date="2022-10" db="EMBL/GenBank/DDBJ databases">
        <authorList>
            <person name="Chen Y."/>
            <person name="Dougan E. K."/>
            <person name="Chan C."/>
            <person name="Rhodes N."/>
            <person name="Thang M."/>
        </authorList>
    </citation>
    <scope>NUCLEOTIDE SEQUENCE</scope>
</reference>
<evidence type="ECO:0000313" key="2">
    <source>
        <dbReference type="EMBL" id="CAI3995361.1"/>
    </source>
</evidence>
<protein>
    <submittedName>
        <fullName evidence="3">RRM domain-containing protein</fullName>
    </submittedName>
</protein>
<reference evidence="3 4" key="2">
    <citation type="submission" date="2024-05" db="EMBL/GenBank/DDBJ databases">
        <authorList>
            <person name="Chen Y."/>
            <person name="Shah S."/>
            <person name="Dougan E. K."/>
            <person name="Thang M."/>
            <person name="Chan C."/>
        </authorList>
    </citation>
    <scope>NUCLEOTIDE SEQUENCE [LARGE SCALE GENOMIC DNA]</scope>
</reference>
<dbReference type="Proteomes" id="UP001152797">
    <property type="component" value="Unassembled WGS sequence"/>
</dbReference>
<proteinExistence type="predicted"/>
<dbReference type="AlphaFoldDB" id="A0A9P1G0W3"/>
<organism evidence="2">
    <name type="scientific">Cladocopium goreaui</name>
    <dbReference type="NCBI Taxonomy" id="2562237"/>
    <lineage>
        <taxon>Eukaryota</taxon>
        <taxon>Sar</taxon>
        <taxon>Alveolata</taxon>
        <taxon>Dinophyceae</taxon>
        <taxon>Suessiales</taxon>
        <taxon>Symbiodiniaceae</taxon>
        <taxon>Cladocopium</taxon>
    </lineage>
</organism>
<comment type="caution">
    <text evidence="2">The sequence shown here is derived from an EMBL/GenBank/DDBJ whole genome shotgun (WGS) entry which is preliminary data.</text>
</comment>
<dbReference type="EMBL" id="CAMXCT010002064">
    <property type="protein sequence ID" value="CAI3995361.1"/>
    <property type="molecule type" value="Genomic_DNA"/>
</dbReference>
<evidence type="ECO:0000313" key="4">
    <source>
        <dbReference type="Proteomes" id="UP001152797"/>
    </source>
</evidence>
<feature type="region of interest" description="Disordered" evidence="1">
    <location>
        <begin position="71"/>
        <end position="108"/>
    </location>
</feature>
<evidence type="ECO:0000313" key="3">
    <source>
        <dbReference type="EMBL" id="CAL4782673.1"/>
    </source>
</evidence>
<feature type="compositionally biased region" description="Basic and acidic residues" evidence="1">
    <location>
        <begin position="71"/>
        <end position="83"/>
    </location>
</feature>
<sequence>MVSVKEAMEIQYQEEKPVLIPHSEGQKYLKLRPTSQPIVCLLYGEPPKRNASLSQLEPLGQFIEARNQEIKKVQSEDPDDHGNNHLFDQQDPEPPAKKKEWLHQPHAW</sequence>